<dbReference type="AlphaFoldDB" id="A0A0E9S3A9"/>
<name>A0A0E9S3A9_ANGAN</name>
<reference evidence="1" key="2">
    <citation type="journal article" date="2015" name="Fish Shellfish Immunol.">
        <title>Early steps in the European eel (Anguilla anguilla)-Vibrio vulnificus interaction in the gills: Role of the RtxA13 toxin.</title>
        <authorList>
            <person name="Callol A."/>
            <person name="Pajuelo D."/>
            <person name="Ebbesson L."/>
            <person name="Teles M."/>
            <person name="MacKenzie S."/>
            <person name="Amaro C."/>
        </authorList>
    </citation>
    <scope>NUCLEOTIDE SEQUENCE</scope>
</reference>
<proteinExistence type="predicted"/>
<dbReference type="EMBL" id="GBXM01072688">
    <property type="protein sequence ID" value="JAH35889.1"/>
    <property type="molecule type" value="Transcribed_RNA"/>
</dbReference>
<organism evidence="1">
    <name type="scientific">Anguilla anguilla</name>
    <name type="common">European freshwater eel</name>
    <name type="synonym">Muraena anguilla</name>
    <dbReference type="NCBI Taxonomy" id="7936"/>
    <lineage>
        <taxon>Eukaryota</taxon>
        <taxon>Metazoa</taxon>
        <taxon>Chordata</taxon>
        <taxon>Craniata</taxon>
        <taxon>Vertebrata</taxon>
        <taxon>Euteleostomi</taxon>
        <taxon>Actinopterygii</taxon>
        <taxon>Neopterygii</taxon>
        <taxon>Teleostei</taxon>
        <taxon>Anguilliformes</taxon>
        <taxon>Anguillidae</taxon>
        <taxon>Anguilla</taxon>
    </lineage>
</organism>
<evidence type="ECO:0000313" key="1">
    <source>
        <dbReference type="EMBL" id="JAH35889.1"/>
    </source>
</evidence>
<protein>
    <submittedName>
        <fullName evidence="1">Uncharacterized protein</fullName>
    </submittedName>
</protein>
<accession>A0A0E9S3A9</accession>
<sequence>MATARVCVCVNVMDRIKISCTCMAYLTMD</sequence>
<reference evidence="1" key="1">
    <citation type="submission" date="2014-11" db="EMBL/GenBank/DDBJ databases">
        <authorList>
            <person name="Amaro Gonzalez C."/>
        </authorList>
    </citation>
    <scope>NUCLEOTIDE SEQUENCE</scope>
</reference>